<feature type="DNA-binding region" description="Homeobox" evidence="4">
    <location>
        <begin position="150"/>
        <end position="204"/>
    </location>
</feature>
<dbReference type="PROSITE" id="PS50071">
    <property type="entry name" value="HOMEOBOX_2"/>
    <property type="match status" value="1"/>
</dbReference>
<evidence type="ECO:0000256" key="3">
    <source>
        <dbReference type="ARBA" id="ARBA00023242"/>
    </source>
</evidence>
<accession>A0A9P5EA90</accession>
<keyword evidence="1 4" id="KW-0238">DNA-binding</keyword>
<feature type="compositionally biased region" description="Low complexity" evidence="5">
    <location>
        <begin position="123"/>
        <end position="132"/>
    </location>
</feature>
<comment type="subcellular location">
    <subcellularLocation>
        <location evidence="4">Nucleus</location>
    </subcellularLocation>
</comment>
<organism evidence="7 8">
    <name type="scientific">Fusarium agapanthi</name>
    <dbReference type="NCBI Taxonomy" id="1803897"/>
    <lineage>
        <taxon>Eukaryota</taxon>
        <taxon>Fungi</taxon>
        <taxon>Dikarya</taxon>
        <taxon>Ascomycota</taxon>
        <taxon>Pezizomycotina</taxon>
        <taxon>Sordariomycetes</taxon>
        <taxon>Hypocreomycetidae</taxon>
        <taxon>Hypocreales</taxon>
        <taxon>Nectriaceae</taxon>
        <taxon>Fusarium</taxon>
        <taxon>Fusarium fujikuroi species complex</taxon>
    </lineage>
</organism>
<evidence type="ECO:0000259" key="6">
    <source>
        <dbReference type="PROSITE" id="PS50071"/>
    </source>
</evidence>
<feature type="region of interest" description="Disordered" evidence="5">
    <location>
        <begin position="574"/>
        <end position="600"/>
    </location>
</feature>
<dbReference type="InterPro" id="IPR009057">
    <property type="entry name" value="Homeodomain-like_sf"/>
</dbReference>
<feature type="region of interest" description="Disordered" evidence="5">
    <location>
        <begin position="614"/>
        <end position="636"/>
    </location>
</feature>
<evidence type="ECO:0000313" key="8">
    <source>
        <dbReference type="Proteomes" id="UP000737391"/>
    </source>
</evidence>
<dbReference type="Proteomes" id="UP000737391">
    <property type="component" value="Unassembled WGS sequence"/>
</dbReference>
<dbReference type="InterPro" id="IPR050224">
    <property type="entry name" value="TALE_homeobox"/>
</dbReference>
<dbReference type="OrthoDB" id="10056939at2759"/>
<keyword evidence="3 4" id="KW-0539">Nucleus</keyword>
<dbReference type="SMART" id="SM00389">
    <property type="entry name" value="HOX"/>
    <property type="match status" value="1"/>
</dbReference>
<dbReference type="InterPro" id="IPR001356">
    <property type="entry name" value="HD"/>
</dbReference>
<feature type="region of interest" description="Disordered" evidence="5">
    <location>
        <begin position="1"/>
        <end position="26"/>
    </location>
</feature>
<feature type="compositionally biased region" description="Polar residues" evidence="5">
    <location>
        <begin position="203"/>
        <end position="212"/>
    </location>
</feature>
<feature type="region of interest" description="Disordered" evidence="5">
    <location>
        <begin position="196"/>
        <end position="251"/>
    </location>
</feature>
<keyword evidence="2 4" id="KW-0371">Homeobox</keyword>
<dbReference type="InterPro" id="IPR008422">
    <property type="entry name" value="KN_HD"/>
</dbReference>
<evidence type="ECO:0000256" key="4">
    <source>
        <dbReference type="PROSITE-ProRule" id="PRU00108"/>
    </source>
</evidence>
<evidence type="ECO:0000256" key="1">
    <source>
        <dbReference type="ARBA" id="ARBA00023125"/>
    </source>
</evidence>
<comment type="caution">
    <text evidence="7">The sequence shown here is derived from an EMBL/GenBank/DDBJ whole genome shotgun (WGS) entry which is preliminary data.</text>
</comment>
<dbReference type="AlphaFoldDB" id="A0A9P5EA90"/>
<dbReference type="GO" id="GO:0005634">
    <property type="term" value="C:nucleus"/>
    <property type="evidence" value="ECO:0007669"/>
    <property type="project" value="UniProtKB-SubCell"/>
</dbReference>
<dbReference type="CDD" id="cd00086">
    <property type="entry name" value="homeodomain"/>
    <property type="match status" value="1"/>
</dbReference>
<sequence>MRVDNVDMGDTNDTEHRAPPDATSSGEPFLDFDALAFDPGTLESNAYESAFENGLEGNGFEFNFDELLSADMTQLPLMSDDTDFTQAPQLQDDASLQHDGLQRPGTDQLALNFGDLMRNVSESPSSTRSPSILTPPIPSPLPPKIGHRFTLDAIRSLKDWFARNIDNPYPNEEEKNMLELQTGLTRTQITNWLANARRRRTTTDSGTQTASGKSGKAPSEYTPTRAGTPIPRRRSEKGMHPLQRWVDSPPENEPAAVSAIARAMASGELVTSTQPDIISRCGFCQASMTRWIDRVDHVANHFKMGCTMNNWVGDWGFEDDILKTIEKALPPYLVELERGTPFPFAASGKPPDSPRSAYELITLELAYFISNHTDNIGSLPSHESLQLEACRIMFASEVTFPEANLDSHGSPSWFRDLLLSSDEIAQQARFAPIRSSTESRLSVLRVKGKNSLFEECPLESRLQAFMRDRRMRGLSEVSDVELQKEAGRIVMQMESELQTKPQFVANWLTGFLYNSTTWMSDFRQRADLMSADDSWKLPSPGAIAWSTEPTSVQAQHDLSLVNNSSLFDGNNWSFGEQPGPSGASMTWQTNEPDKNAEQSTFDSSLDDFTWLWSDDKSPPKIPQTTPSPGAEGESGLRPTWLGPGIYVLNDPNHLPWFAREMKRWVKAAMSPNNPICHVPSDEELRHQARCLLYNDDDPWNQTPADHAQWLEMFKKEVGIV</sequence>
<dbReference type="GO" id="GO:0006355">
    <property type="term" value="P:regulation of DNA-templated transcription"/>
    <property type="evidence" value="ECO:0007669"/>
    <property type="project" value="InterPro"/>
</dbReference>
<evidence type="ECO:0000313" key="7">
    <source>
        <dbReference type="EMBL" id="KAF4493838.1"/>
    </source>
</evidence>
<dbReference type="EMBL" id="LUFC02000842">
    <property type="protein sequence ID" value="KAF4493838.1"/>
    <property type="molecule type" value="Genomic_DNA"/>
</dbReference>
<dbReference type="GO" id="GO:0003677">
    <property type="term" value="F:DNA binding"/>
    <property type="evidence" value="ECO:0007669"/>
    <property type="project" value="UniProtKB-UniRule"/>
</dbReference>
<feature type="region of interest" description="Disordered" evidence="5">
    <location>
        <begin position="121"/>
        <end position="140"/>
    </location>
</feature>
<reference evidence="7" key="1">
    <citation type="submission" date="2020-01" db="EMBL/GenBank/DDBJ databases">
        <title>Identification and distribution of gene clusters putatively required for synthesis of sphingolipid metabolism inhibitors in phylogenetically diverse species of the filamentous fungus Fusarium.</title>
        <authorList>
            <person name="Kim H.-S."/>
            <person name="Busman M."/>
            <person name="Brown D.W."/>
            <person name="Divon H."/>
            <person name="Uhlig S."/>
            <person name="Proctor R.H."/>
        </authorList>
    </citation>
    <scope>NUCLEOTIDE SEQUENCE</scope>
    <source>
        <strain evidence="7">NRRL 31653</strain>
    </source>
</reference>
<name>A0A9P5EA90_9HYPO</name>
<feature type="domain" description="Homeobox" evidence="6">
    <location>
        <begin position="148"/>
        <end position="203"/>
    </location>
</feature>
<keyword evidence="8" id="KW-1185">Reference proteome</keyword>
<dbReference type="Gene3D" id="1.10.10.60">
    <property type="entry name" value="Homeodomain-like"/>
    <property type="match status" value="1"/>
</dbReference>
<dbReference type="Pfam" id="PF05920">
    <property type="entry name" value="Homeobox_KN"/>
    <property type="match status" value="1"/>
</dbReference>
<protein>
    <recommendedName>
        <fullName evidence="6">Homeobox domain-containing protein</fullName>
    </recommendedName>
</protein>
<dbReference type="SUPFAM" id="SSF46689">
    <property type="entry name" value="Homeodomain-like"/>
    <property type="match status" value="1"/>
</dbReference>
<gene>
    <name evidence="7" type="ORF">FAGAP_10018</name>
</gene>
<evidence type="ECO:0000256" key="5">
    <source>
        <dbReference type="SAM" id="MobiDB-lite"/>
    </source>
</evidence>
<proteinExistence type="predicted"/>
<dbReference type="PANTHER" id="PTHR11850">
    <property type="entry name" value="HOMEOBOX PROTEIN TRANSCRIPTION FACTORS"/>
    <property type="match status" value="1"/>
</dbReference>
<evidence type="ECO:0000256" key="2">
    <source>
        <dbReference type="ARBA" id="ARBA00023155"/>
    </source>
</evidence>